<feature type="non-terminal residue" evidence="1">
    <location>
        <position position="1"/>
    </location>
</feature>
<evidence type="ECO:0000313" key="2">
    <source>
        <dbReference type="Proteomes" id="UP000249070"/>
    </source>
</evidence>
<name>A0AB73TKT1_ENTFC</name>
<dbReference type="Proteomes" id="UP000249070">
    <property type="component" value="Unassembled WGS sequence"/>
</dbReference>
<proteinExistence type="predicted"/>
<dbReference type="EMBL" id="QHGU01000334">
    <property type="protein sequence ID" value="PZM50959.1"/>
    <property type="molecule type" value="Genomic_DNA"/>
</dbReference>
<dbReference type="RefSeq" id="WP_111231046.1">
    <property type="nucleotide sequence ID" value="NZ_QHGU01000334.1"/>
</dbReference>
<comment type="caution">
    <text evidence="1">The sequence shown here is derived from an EMBL/GenBank/DDBJ whole genome shotgun (WGS) entry which is preliminary data.</text>
</comment>
<gene>
    <name evidence="1" type="ORF">DKP91_17520</name>
</gene>
<dbReference type="AlphaFoldDB" id="A0AB73TKT1"/>
<organism evidence="1 2">
    <name type="scientific">Enterococcus faecium</name>
    <name type="common">Streptococcus faecium</name>
    <dbReference type="NCBI Taxonomy" id="1352"/>
    <lineage>
        <taxon>Bacteria</taxon>
        <taxon>Bacillati</taxon>
        <taxon>Bacillota</taxon>
        <taxon>Bacilli</taxon>
        <taxon>Lactobacillales</taxon>
        <taxon>Enterococcaceae</taxon>
        <taxon>Enterococcus</taxon>
    </lineage>
</organism>
<protein>
    <submittedName>
        <fullName evidence="1">Type III secretion system protein PrgR</fullName>
    </submittedName>
</protein>
<accession>A0AB73TKT1</accession>
<evidence type="ECO:0000313" key="1">
    <source>
        <dbReference type="EMBL" id="PZM50959.1"/>
    </source>
</evidence>
<sequence length="109" mass="12963">HIKFSNRTIKRKITDFSGKEIILYAKKLSSEQELTCFFDQIKAIYFDGKIVACRGCSELPLIVSNHVFSKMKARQKLLRESKVRYREMQKEEWEKRKSAARKKYKRISA</sequence>
<reference evidence="1 2" key="1">
    <citation type="submission" date="2018-05" db="EMBL/GenBank/DDBJ databases">
        <title>Vancomycin-resistant Enterococcus faecium strain from Chelyabinsk, Russia.</title>
        <authorList>
            <person name="Gostev V."/>
            <person name="Goncharov A."/>
            <person name="Kolodzhieva V."/>
            <person name="Suvorov A."/>
            <person name="Sidorenko S."/>
            <person name="Zueva L."/>
        </authorList>
    </citation>
    <scope>NUCLEOTIDE SEQUENCE [LARGE SCALE GENOMIC DNA]</scope>
    <source>
        <strain evidence="1 2">20</strain>
    </source>
</reference>